<gene>
    <name evidence="2" type="ORF">SAMN04489841_2499</name>
</gene>
<accession>A0A1H9JBU8</accession>
<feature type="compositionally biased region" description="Basic and acidic residues" evidence="1">
    <location>
        <begin position="45"/>
        <end position="57"/>
    </location>
</feature>
<keyword evidence="3" id="KW-1185">Reference proteome</keyword>
<dbReference type="OrthoDB" id="180994at2157"/>
<dbReference type="Proteomes" id="UP000199114">
    <property type="component" value="Unassembled WGS sequence"/>
</dbReference>
<evidence type="ECO:0000313" key="2">
    <source>
        <dbReference type="EMBL" id="SEQ84292.1"/>
    </source>
</evidence>
<reference evidence="3" key="1">
    <citation type="submission" date="2016-10" db="EMBL/GenBank/DDBJ databases">
        <authorList>
            <person name="Varghese N."/>
            <person name="Submissions S."/>
        </authorList>
    </citation>
    <scope>NUCLEOTIDE SEQUENCE [LARGE SCALE GENOMIC DNA]</scope>
    <source>
        <strain evidence="3">DSM 25055</strain>
    </source>
</reference>
<feature type="region of interest" description="Disordered" evidence="1">
    <location>
        <begin position="23"/>
        <end position="92"/>
    </location>
</feature>
<protein>
    <submittedName>
        <fullName evidence="2">Uncharacterized protein</fullName>
    </submittedName>
</protein>
<dbReference type="RefSeq" id="WP_090617926.1">
    <property type="nucleotide sequence ID" value="NZ_FOFD01000003.1"/>
</dbReference>
<organism evidence="2 3">
    <name type="scientific">Natrinema salaciae</name>
    <dbReference type="NCBI Taxonomy" id="1186196"/>
    <lineage>
        <taxon>Archaea</taxon>
        <taxon>Methanobacteriati</taxon>
        <taxon>Methanobacteriota</taxon>
        <taxon>Stenosarchaea group</taxon>
        <taxon>Halobacteria</taxon>
        <taxon>Halobacteriales</taxon>
        <taxon>Natrialbaceae</taxon>
        <taxon>Natrinema</taxon>
    </lineage>
</organism>
<proteinExistence type="predicted"/>
<evidence type="ECO:0000313" key="3">
    <source>
        <dbReference type="Proteomes" id="UP000199114"/>
    </source>
</evidence>
<dbReference type="EMBL" id="FOFD01000003">
    <property type="protein sequence ID" value="SEQ84292.1"/>
    <property type="molecule type" value="Genomic_DNA"/>
</dbReference>
<sequence length="208" mass="22861">MNRPRSRRTLLASVATTAAVATGGFEYSSNGSGDSALESGTVPADRYECRDVDRPEPDVPTDEDALEPREYPSRPAETGSGEESTDRPSSLVRGANQFVTEFERAYRQNAFLERYGSVAQTFELRRTDARRAAIGSAGNPDAVLVAIIYNVTTETQYATTGARDEWDVRVTYYVDENVVLRARYGGIADEPVFDPDPRTQGVLVACFE</sequence>
<evidence type="ECO:0000256" key="1">
    <source>
        <dbReference type="SAM" id="MobiDB-lite"/>
    </source>
</evidence>
<dbReference type="STRING" id="1186196.SAMN04489841_2499"/>
<dbReference type="AlphaFoldDB" id="A0A1H9JBU8"/>
<name>A0A1H9JBU8_9EURY</name>